<gene>
    <name evidence="2" type="ORF">C8E89_12945</name>
</gene>
<reference evidence="3" key="1">
    <citation type="submission" date="2018-05" db="EMBL/GenBank/DDBJ databases">
        <authorList>
            <person name="Deangelis K."/>
            <person name="Huntemann M."/>
            <person name="Clum A."/>
            <person name="Pillay M."/>
            <person name="Palaniappan K."/>
            <person name="Varghese N."/>
            <person name="Mikhailova N."/>
            <person name="Stamatis D."/>
            <person name="Reddy T."/>
            <person name="Daum C."/>
            <person name="Shapiro N."/>
            <person name="Ivanova N."/>
            <person name="Kyrpides N."/>
            <person name="Woyke T."/>
        </authorList>
    </citation>
    <scope>NUCLEOTIDE SEQUENCE [LARGE SCALE GENOMIC DNA]</scope>
    <source>
        <strain evidence="3">GAS496</strain>
    </source>
</reference>
<dbReference type="OrthoDB" id="4775331at2"/>
<sequence length="166" mass="18238">MTASRIQSISSHPESLTTPIIDCEPPPVGFTACPPPSPAALHRRTARSLRSVPRPVPREPLPPRSALVFADAALRRVLEVADRRRPIAQLRPLVAPALIDTVIGLTRAPQTAVATLRRVRLRMVDGDEENQAEVFGSYTRGPRSLAIAARIELRRGRWRIVALQLG</sequence>
<proteinExistence type="predicted"/>
<protein>
    <recommendedName>
        <fullName evidence="4">Alanine, arginine and proline rich protein</fullName>
    </recommendedName>
</protein>
<evidence type="ECO:0000256" key="1">
    <source>
        <dbReference type="SAM" id="MobiDB-lite"/>
    </source>
</evidence>
<comment type="caution">
    <text evidence="2">The sequence shown here is derived from an EMBL/GenBank/DDBJ whole genome shotgun (WGS) entry which is preliminary data.</text>
</comment>
<feature type="compositionally biased region" description="Polar residues" evidence="1">
    <location>
        <begin position="1"/>
        <end position="18"/>
    </location>
</feature>
<keyword evidence="3" id="KW-1185">Reference proteome</keyword>
<feature type="region of interest" description="Disordered" evidence="1">
    <location>
        <begin position="1"/>
        <end position="20"/>
    </location>
</feature>
<evidence type="ECO:0008006" key="4">
    <source>
        <dbReference type="Google" id="ProtNLM"/>
    </source>
</evidence>
<dbReference type="AlphaFoldDB" id="A0A318H7T3"/>
<dbReference type="Proteomes" id="UP000247781">
    <property type="component" value="Unassembled WGS sequence"/>
</dbReference>
<dbReference type="Pfam" id="PF20060">
    <property type="entry name" value="DUF6459"/>
    <property type="match status" value="1"/>
</dbReference>
<evidence type="ECO:0000313" key="2">
    <source>
        <dbReference type="EMBL" id="PXX01482.1"/>
    </source>
</evidence>
<feature type="region of interest" description="Disordered" evidence="1">
    <location>
        <begin position="35"/>
        <end position="58"/>
    </location>
</feature>
<dbReference type="EMBL" id="QJJU01000029">
    <property type="protein sequence ID" value="PXX01482.1"/>
    <property type="molecule type" value="Genomic_DNA"/>
</dbReference>
<accession>A0A318H7T3</accession>
<dbReference type="RefSeq" id="WP_110319519.1">
    <property type="nucleotide sequence ID" value="NZ_QJJU01000029.1"/>
</dbReference>
<dbReference type="InterPro" id="IPR045596">
    <property type="entry name" value="DUF6459"/>
</dbReference>
<organism evidence="2 3">
    <name type="scientific">Mycolicibacterium moriokaense</name>
    <dbReference type="NCBI Taxonomy" id="39691"/>
    <lineage>
        <taxon>Bacteria</taxon>
        <taxon>Bacillati</taxon>
        <taxon>Actinomycetota</taxon>
        <taxon>Actinomycetes</taxon>
        <taxon>Mycobacteriales</taxon>
        <taxon>Mycobacteriaceae</taxon>
        <taxon>Mycolicibacterium</taxon>
    </lineage>
</organism>
<evidence type="ECO:0000313" key="3">
    <source>
        <dbReference type="Proteomes" id="UP000247781"/>
    </source>
</evidence>
<name>A0A318H7T3_9MYCO</name>
<reference evidence="2 3" key="2">
    <citation type="submission" date="2018-06" db="EMBL/GenBank/DDBJ databases">
        <title>Sequencing of bacterial isolates from soil warming experiment in Harvard Forest, Massachusetts, USA.</title>
        <authorList>
            <person name="Deangelis K.PhD."/>
        </authorList>
    </citation>
    <scope>NUCLEOTIDE SEQUENCE [LARGE SCALE GENOMIC DNA]</scope>
    <source>
        <strain evidence="2 3">GAS496</strain>
    </source>
</reference>